<organism evidence="3 4">
    <name type="scientific">Aureobasidium pullulans</name>
    <name type="common">Black yeast</name>
    <name type="synonym">Pullularia pullulans</name>
    <dbReference type="NCBI Taxonomy" id="5580"/>
    <lineage>
        <taxon>Eukaryota</taxon>
        <taxon>Fungi</taxon>
        <taxon>Dikarya</taxon>
        <taxon>Ascomycota</taxon>
        <taxon>Pezizomycotina</taxon>
        <taxon>Dothideomycetes</taxon>
        <taxon>Dothideomycetidae</taxon>
        <taxon>Dothideales</taxon>
        <taxon>Saccotheciaceae</taxon>
        <taxon>Aureobasidium</taxon>
    </lineage>
</organism>
<evidence type="ECO:0000313" key="3">
    <source>
        <dbReference type="EMBL" id="THV77137.1"/>
    </source>
</evidence>
<evidence type="ECO:0000256" key="1">
    <source>
        <dbReference type="SAM" id="MobiDB-lite"/>
    </source>
</evidence>
<feature type="compositionally biased region" description="Polar residues" evidence="1">
    <location>
        <begin position="176"/>
        <end position="185"/>
    </location>
</feature>
<feature type="compositionally biased region" description="Polar residues" evidence="1">
    <location>
        <begin position="294"/>
        <end position="315"/>
    </location>
</feature>
<evidence type="ECO:0000259" key="2">
    <source>
        <dbReference type="PROSITE" id="PS50090"/>
    </source>
</evidence>
<gene>
    <name evidence="3" type="ORF">D6D28_00599</name>
</gene>
<dbReference type="Pfam" id="PF13921">
    <property type="entry name" value="Myb_DNA-bind_6"/>
    <property type="match status" value="1"/>
</dbReference>
<feature type="region of interest" description="Disordered" evidence="1">
    <location>
        <begin position="42"/>
        <end position="72"/>
    </location>
</feature>
<evidence type="ECO:0000313" key="4">
    <source>
        <dbReference type="Proteomes" id="UP000304951"/>
    </source>
</evidence>
<name>A0A4S8T0F5_AURPU</name>
<dbReference type="EMBL" id="QZAF01000009">
    <property type="protein sequence ID" value="THV77137.1"/>
    <property type="molecule type" value="Genomic_DNA"/>
</dbReference>
<dbReference type="InterPro" id="IPR009057">
    <property type="entry name" value="Homeodomain-like_sf"/>
</dbReference>
<dbReference type="AlphaFoldDB" id="A0A4S8T0F5"/>
<dbReference type="PROSITE" id="PS50090">
    <property type="entry name" value="MYB_LIKE"/>
    <property type="match status" value="1"/>
</dbReference>
<reference evidence="3 4" key="1">
    <citation type="submission" date="2018-10" db="EMBL/GenBank/DDBJ databases">
        <title>Fifty Aureobasidium pullulans genomes reveal a recombining polyextremotolerant generalist.</title>
        <authorList>
            <person name="Gostincar C."/>
            <person name="Turk M."/>
            <person name="Zajc J."/>
            <person name="Gunde-Cimerman N."/>
        </authorList>
    </citation>
    <scope>NUCLEOTIDE SEQUENCE [LARGE SCALE GENOMIC DNA]</scope>
    <source>
        <strain evidence="3 4">EXF-11900</strain>
    </source>
</reference>
<dbReference type="CDD" id="cd00167">
    <property type="entry name" value="SANT"/>
    <property type="match status" value="1"/>
</dbReference>
<feature type="region of interest" description="Disordered" evidence="1">
    <location>
        <begin position="247"/>
        <end position="315"/>
    </location>
</feature>
<feature type="compositionally biased region" description="Polar residues" evidence="1">
    <location>
        <begin position="55"/>
        <end position="72"/>
    </location>
</feature>
<feature type="compositionally biased region" description="Pro residues" evidence="1">
    <location>
        <begin position="251"/>
        <end position="264"/>
    </location>
</feature>
<protein>
    <recommendedName>
        <fullName evidence="2">Myb-like domain-containing protein</fullName>
    </recommendedName>
</protein>
<dbReference type="SUPFAM" id="SSF46689">
    <property type="entry name" value="Homeodomain-like"/>
    <property type="match status" value="1"/>
</dbReference>
<proteinExistence type="predicted"/>
<dbReference type="Proteomes" id="UP000304951">
    <property type="component" value="Unassembled WGS sequence"/>
</dbReference>
<sequence length="315" mass="34709">MASVGHCHGIRVLFPFTALVIKGFSINQRSIVLDMPKEQRVLSTHRHSPFPAAQIRQSRSAEPQPGHRNTANWSAADDEVLVAARAAGLNWQSTASKHFPNKTANACRKRHERLVERRTHEDWNTKRLDVLAVEYMELRKEIWGPLAAKIGERWSVVEAKFRQCMEKGVKNLQSIARTARKTSAPSEDIPAPNKEEHEGDSGIGCSDAELEPADTSRPAIPPPTSSASIHVVQPALGLTPNQQTAMYHILPRPPPLPLYQPPPTAHVRSTSGSCRYIPAGPSVSSPPERERTPDNSTQRSVSIQSMLSHTPVPTA</sequence>
<feature type="domain" description="Myb-like" evidence="2">
    <location>
        <begin position="65"/>
        <end position="115"/>
    </location>
</feature>
<dbReference type="InterPro" id="IPR001005">
    <property type="entry name" value="SANT/Myb"/>
</dbReference>
<accession>A0A4S8T0F5</accession>
<comment type="caution">
    <text evidence="3">The sequence shown here is derived from an EMBL/GenBank/DDBJ whole genome shotgun (WGS) entry which is preliminary data.</text>
</comment>
<feature type="region of interest" description="Disordered" evidence="1">
    <location>
        <begin position="176"/>
        <end position="227"/>
    </location>
</feature>